<dbReference type="WBParaSite" id="jg6395">
    <property type="protein sequence ID" value="jg6395"/>
    <property type="gene ID" value="jg6395"/>
</dbReference>
<protein>
    <submittedName>
        <fullName evidence="2">Uncharacterized protein</fullName>
    </submittedName>
</protein>
<sequence length="174" mass="19895">MIFKPFFKAEHSAISPLHLIASDNKLRPQMGKLVLFKCPQVVINGFCIISFCNAVKWNCFGCFDKNDSFNYEHGNSVQQSAQPYPTHESLMYAAPAQSATWVNNHSTASFQPFHHGNPYTAPHQQISMFLTPNLQMQATVSQSMSHKRLPITHLFIPTNHRKSVLKKHQMYFQD</sequence>
<proteinExistence type="predicted"/>
<evidence type="ECO:0000313" key="2">
    <source>
        <dbReference type="WBParaSite" id="jg6395"/>
    </source>
</evidence>
<reference evidence="2" key="1">
    <citation type="submission" date="2022-11" db="UniProtKB">
        <authorList>
            <consortium name="WormBaseParasite"/>
        </authorList>
    </citation>
    <scope>IDENTIFICATION</scope>
</reference>
<dbReference type="Proteomes" id="UP000887574">
    <property type="component" value="Unplaced"/>
</dbReference>
<accession>A0A915EIM5</accession>
<name>A0A915EIM5_9BILA</name>
<organism evidence="1 2">
    <name type="scientific">Ditylenchus dipsaci</name>
    <dbReference type="NCBI Taxonomy" id="166011"/>
    <lineage>
        <taxon>Eukaryota</taxon>
        <taxon>Metazoa</taxon>
        <taxon>Ecdysozoa</taxon>
        <taxon>Nematoda</taxon>
        <taxon>Chromadorea</taxon>
        <taxon>Rhabditida</taxon>
        <taxon>Tylenchina</taxon>
        <taxon>Tylenchomorpha</taxon>
        <taxon>Sphaerularioidea</taxon>
        <taxon>Anguinidae</taxon>
        <taxon>Anguininae</taxon>
        <taxon>Ditylenchus</taxon>
    </lineage>
</organism>
<keyword evidence="1" id="KW-1185">Reference proteome</keyword>
<evidence type="ECO:0000313" key="1">
    <source>
        <dbReference type="Proteomes" id="UP000887574"/>
    </source>
</evidence>
<dbReference type="AlphaFoldDB" id="A0A915EIM5"/>